<dbReference type="EMBL" id="AWRC01000041">
    <property type="protein sequence ID" value="OLV95314.1"/>
    <property type="molecule type" value="Genomic_DNA"/>
</dbReference>
<reference evidence="1" key="1">
    <citation type="submission" date="2013-09" db="EMBL/GenBank/DDBJ databases">
        <title>Salmonella enterica subsp. IIIa serovar 18:z4:z23:-.</title>
        <authorList>
            <person name="Chen Y."/>
            <person name="Li C."/>
            <person name="Mcdermott P."/>
            <person name="Zhao S."/>
        </authorList>
    </citation>
    <scope>NUCLEOTIDE SEQUENCE [LARGE SCALE GENOMIC DNA]</scope>
    <source>
        <strain evidence="1">N26626</strain>
    </source>
</reference>
<organism evidence="1">
    <name type="scientific">Salmonella enterica subsp. arizonae serovar 18:z4,z23:- str. CVM N26626</name>
    <dbReference type="NCBI Taxonomy" id="1395119"/>
    <lineage>
        <taxon>Bacteria</taxon>
        <taxon>Pseudomonadati</taxon>
        <taxon>Pseudomonadota</taxon>
        <taxon>Gammaproteobacteria</taxon>
        <taxon>Enterobacterales</taxon>
        <taxon>Enterobacteriaceae</taxon>
        <taxon>Salmonella</taxon>
    </lineage>
</organism>
<evidence type="ECO:0000313" key="1">
    <source>
        <dbReference type="EMBL" id="OLV95314.1"/>
    </source>
</evidence>
<protein>
    <submittedName>
        <fullName evidence="1">Uncharacterized protein</fullName>
    </submittedName>
</protein>
<sequence>MARKGNFVSLIYLIQMVTQHIIFQRNFAVTKKTDAEEGGAKIYHNMQ</sequence>
<accession>A0A3S5YGR7</accession>
<dbReference type="AlphaFoldDB" id="A0A3S5YGR7"/>
<name>A0A3S5YGR7_SALER</name>
<dbReference type="Proteomes" id="UP000868500">
    <property type="component" value="Unassembled WGS sequence"/>
</dbReference>
<comment type="caution">
    <text evidence="1">The sequence shown here is derived from an EMBL/GenBank/DDBJ whole genome shotgun (WGS) entry which is preliminary data.</text>
</comment>
<proteinExistence type="predicted"/>
<gene>
    <name evidence="1" type="ORF">P298_19875</name>
</gene>